<accession>A0A9N9KM64</accession>
<dbReference type="OrthoDB" id="5421689at2759"/>
<sequence length="190" mass="20573">MLSPDSPGGSNLAIITIVCGWVFISLAIFAVALPGFGGASEEVQALAVTFCCYDHKCWSCSTHYVGNKNTAPQMASLVTTSAFYPLRCGHYIKKNPNLPPFGIGLENATRDQMWQTSHRMQAVSLVGTADYSYSKGYPGLLSLMGSTLGIIFCYAPAFPNTIAMLWNAAPLRTFASSSYSYALQWIRPSC</sequence>
<dbReference type="EMBL" id="CAJVRL010000014">
    <property type="protein sequence ID" value="CAG8949548.1"/>
    <property type="molecule type" value="Genomic_DNA"/>
</dbReference>
<evidence type="ECO:0000313" key="3">
    <source>
        <dbReference type="Proteomes" id="UP000696280"/>
    </source>
</evidence>
<keyword evidence="3" id="KW-1185">Reference proteome</keyword>
<organism evidence="2 3">
    <name type="scientific">Hymenoscyphus fraxineus</name>
    <dbReference type="NCBI Taxonomy" id="746836"/>
    <lineage>
        <taxon>Eukaryota</taxon>
        <taxon>Fungi</taxon>
        <taxon>Dikarya</taxon>
        <taxon>Ascomycota</taxon>
        <taxon>Pezizomycotina</taxon>
        <taxon>Leotiomycetes</taxon>
        <taxon>Helotiales</taxon>
        <taxon>Helotiaceae</taxon>
        <taxon>Hymenoscyphus</taxon>
    </lineage>
</organism>
<gene>
    <name evidence="2" type="ORF">HYFRA_00007780</name>
</gene>
<protein>
    <submittedName>
        <fullName evidence="2">Uncharacterized protein</fullName>
    </submittedName>
</protein>
<comment type="caution">
    <text evidence="2">The sequence shown here is derived from an EMBL/GenBank/DDBJ whole genome shotgun (WGS) entry which is preliminary data.</text>
</comment>
<dbReference type="Proteomes" id="UP000696280">
    <property type="component" value="Unassembled WGS sequence"/>
</dbReference>
<proteinExistence type="predicted"/>
<evidence type="ECO:0000313" key="2">
    <source>
        <dbReference type="EMBL" id="CAG8949548.1"/>
    </source>
</evidence>
<keyword evidence="1" id="KW-0472">Membrane</keyword>
<reference evidence="2" key="1">
    <citation type="submission" date="2021-07" db="EMBL/GenBank/DDBJ databases">
        <authorList>
            <person name="Durling M."/>
        </authorList>
    </citation>
    <scope>NUCLEOTIDE SEQUENCE</scope>
</reference>
<dbReference type="AlphaFoldDB" id="A0A9N9KM64"/>
<keyword evidence="1" id="KW-1133">Transmembrane helix</keyword>
<feature type="transmembrane region" description="Helical" evidence="1">
    <location>
        <begin position="12"/>
        <end position="33"/>
    </location>
</feature>
<evidence type="ECO:0000256" key="1">
    <source>
        <dbReference type="SAM" id="Phobius"/>
    </source>
</evidence>
<keyword evidence="1" id="KW-0812">Transmembrane</keyword>
<name>A0A9N9KM64_9HELO</name>